<sequence length="228" mass="25679">MMQVALERREPIARELYAALRQRILTGELVPGTAIAEAPMAEQLGVSRTPVREVFRRLSDEGLLEVRPQIGSFVAPIQLDAVHDSQFVRETLECRTVRMAAEQAQDGDIAALRAEIERQRPAVQGGDALGFFASDESFHAALIRMAGRPAIWRVIQDVKTQLDRVRYLSTESQAWLEMIFSEHERIAESVAARDADAAEAVMRQHLRTVFAAIEKLRETRPEYFAPAR</sequence>
<dbReference type="Proteomes" id="UP000005324">
    <property type="component" value="Unassembled WGS sequence"/>
</dbReference>
<organism evidence="5 6">
    <name type="scientific">Pseudoroseomonas cervicalis ATCC 49957</name>
    <dbReference type="NCBI Taxonomy" id="525371"/>
    <lineage>
        <taxon>Bacteria</taxon>
        <taxon>Pseudomonadati</taxon>
        <taxon>Pseudomonadota</taxon>
        <taxon>Alphaproteobacteria</taxon>
        <taxon>Acetobacterales</taxon>
        <taxon>Roseomonadaceae</taxon>
        <taxon>Roseomonas</taxon>
    </lineage>
</organism>
<dbReference type="SMART" id="SM00895">
    <property type="entry name" value="FCD"/>
    <property type="match status" value="1"/>
</dbReference>
<gene>
    <name evidence="5" type="ORF">HMPREF0731_1359</name>
</gene>
<dbReference type="HOGENOM" id="CLU_017584_5_2_5"/>
<dbReference type="SUPFAM" id="SSF46785">
    <property type="entry name" value="Winged helix' DNA-binding domain"/>
    <property type="match status" value="1"/>
</dbReference>
<dbReference type="PROSITE" id="PS50949">
    <property type="entry name" value="HTH_GNTR"/>
    <property type="match status" value="1"/>
</dbReference>
<dbReference type="InterPro" id="IPR008920">
    <property type="entry name" value="TF_FadR/GntR_C"/>
</dbReference>
<dbReference type="EMBL" id="ADVL01000227">
    <property type="protein sequence ID" value="EFH12412.1"/>
    <property type="molecule type" value="Genomic_DNA"/>
</dbReference>
<evidence type="ECO:0000256" key="1">
    <source>
        <dbReference type="ARBA" id="ARBA00023015"/>
    </source>
</evidence>
<dbReference type="GO" id="GO:0003677">
    <property type="term" value="F:DNA binding"/>
    <property type="evidence" value="ECO:0007669"/>
    <property type="project" value="UniProtKB-KW"/>
</dbReference>
<dbReference type="PANTHER" id="PTHR43537">
    <property type="entry name" value="TRANSCRIPTIONAL REGULATOR, GNTR FAMILY"/>
    <property type="match status" value="1"/>
</dbReference>
<dbReference type="AlphaFoldDB" id="D5RJU9"/>
<reference evidence="5 6" key="1">
    <citation type="submission" date="2010-04" db="EMBL/GenBank/DDBJ databases">
        <authorList>
            <person name="Qin X."/>
            <person name="Bachman B."/>
            <person name="Battles P."/>
            <person name="Bell A."/>
            <person name="Bess C."/>
            <person name="Bickham C."/>
            <person name="Chaboub L."/>
            <person name="Chen D."/>
            <person name="Coyle M."/>
            <person name="Deiros D.R."/>
            <person name="Dinh H."/>
            <person name="Forbes L."/>
            <person name="Fowler G."/>
            <person name="Francisco L."/>
            <person name="Fu Q."/>
            <person name="Gubbala S."/>
            <person name="Hale W."/>
            <person name="Han Y."/>
            <person name="Hemphill L."/>
            <person name="Highlander S.K."/>
            <person name="Hirani K."/>
            <person name="Hogues M."/>
            <person name="Jackson L."/>
            <person name="Jakkamsetti A."/>
            <person name="Javaid M."/>
            <person name="Jiang H."/>
            <person name="Korchina V."/>
            <person name="Kovar C."/>
            <person name="Lara F."/>
            <person name="Lee S."/>
            <person name="Mata R."/>
            <person name="Mathew T."/>
            <person name="Moen C."/>
            <person name="Morales K."/>
            <person name="Munidasa M."/>
            <person name="Nazareth L."/>
            <person name="Ngo R."/>
            <person name="Nguyen L."/>
            <person name="Okwuonu G."/>
            <person name="Ongeri F."/>
            <person name="Patil S."/>
            <person name="Petrosino J."/>
            <person name="Pham C."/>
            <person name="Pham P."/>
            <person name="Pu L.-L."/>
            <person name="Puazo M."/>
            <person name="Raj R."/>
            <person name="Reid J."/>
            <person name="Rouhana J."/>
            <person name="Saada N."/>
            <person name="Shang Y."/>
            <person name="Simmons D."/>
            <person name="Thornton R."/>
            <person name="Warren J."/>
            <person name="Weissenberger G."/>
            <person name="Zhang J."/>
            <person name="Zhang L."/>
            <person name="Zhou C."/>
            <person name="Zhu D."/>
            <person name="Muzny D."/>
            <person name="Worley K."/>
            <person name="Gibbs R."/>
        </authorList>
    </citation>
    <scope>NUCLEOTIDE SEQUENCE [LARGE SCALE GENOMIC DNA]</scope>
    <source>
        <strain evidence="5 6">ATCC 49957</strain>
    </source>
</reference>
<keyword evidence="6" id="KW-1185">Reference proteome</keyword>
<dbReference type="InterPro" id="IPR011711">
    <property type="entry name" value="GntR_C"/>
</dbReference>
<keyword evidence="3" id="KW-0804">Transcription</keyword>
<accession>D5RJU9</accession>
<dbReference type="InterPro" id="IPR000524">
    <property type="entry name" value="Tscrpt_reg_HTH_GntR"/>
</dbReference>
<evidence type="ECO:0000313" key="6">
    <source>
        <dbReference type="Proteomes" id="UP000005324"/>
    </source>
</evidence>
<dbReference type="SUPFAM" id="SSF48008">
    <property type="entry name" value="GntR ligand-binding domain-like"/>
    <property type="match status" value="1"/>
</dbReference>
<feature type="domain" description="HTH gntR-type" evidence="4">
    <location>
        <begin position="10"/>
        <end position="77"/>
    </location>
</feature>
<evidence type="ECO:0000313" key="5">
    <source>
        <dbReference type="EMBL" id="EFH12412.1"/>
    </source>
</evidence>
<dbReference type="GO" id="GO:0003700">
    <property type="term" value="F:DNA-binding transcription factor activity"/>
    <property type="evidence" value="ECO:0007669"/>
    <property type="project" value="InterPro"/>
</dbReference>
<evidence type="ECO:0000256" key="2">
    <source>
        <dbReference type="ARBA" id="ARBA00023125"/>
    </source>
</evidence>
<keyword evidence="2" id="KW-0238">DNA-binding</keyword>
<dbReference type="SMART" id="SM00345">
    <property type="entry name" value="HTH_GNTR"/>
    <property type="match status" value="1"/>
</dbReference>
<evidence type="ECO:0000259" key="4">
    <source>
        <dbReference type="PROSITE" id="PS50949"/>
    </source>
</evidence>
<dbReference type="RefSeq" id="WP_007005208.1">
    <property type="nucleotide sequence ID" value="NZ_GG770781.1"/>
</dbReference>
<dbReference type="InterPro" id="IPR036388">
    <property type="entry name" value="WH-like_DNA-bd_sf"/>
</dbReference>
<name>D5RJU9_9PROT</name>
<comment type="caution">
    <text evidence="5">The sequence shown here is derived from an EMBL/GenBank/DDBJ whole genome shotgun (WGS) entry which is preliminary data.</text>
</comment>
<dbReference type="Pfam" id="PF07729">
    <property type="entry name" value="FCD"/>
    <property type="match status" value="1"/>
</dbReference>
<dbReference type="Pfam" id="PF00392">
    <property type="entry name" value="GntR"/>
    <property type="match status" value="1"/>
</dbReference>
<dbReference type="CDD" id="cd07377">
    <property type="entry name" value="WHTH_GntR"/>
    <property type="match status" value="1"/>
</dbReference>
<dbReference type="Gene3D" id="1.10.10.10">
    <property type="entry name" value="Winged helix-like DNA-binding domain superfamily/Winged helix DNA-binding domain"/>
    <property type="match status" value="1"/>
</dbReference>
<keyword evidence="1" id="KW-0805">Transcription regulation</keyword>
<proteinExistence type="predicted"/>
<dbReference type="Gene3D" id="1.20.120.530">
    <property type="entry name" value="GntR ligand-binding domain-like"/>
    <property type="match status" value="1"/>
</dbReference>
<dbReference type="PANTHER" id="PTHR43537:SF51">
    <property type="entry name" value="HTH-TYPE TRANSCRIPTIONAL REGULATOR LGOR-RELATED"/>
    <property type="match status" value="1"/>
</dbReference>
<protein>
    <submittedName>
        <fullName evidence="5">Transcriptional regulator, GntR family</fullName>
    </submittedName>
</protein>
<dbReference type="InterPro" id="IPR036390">
    <property type="entry name" value="WH_DNA-bd_sf"/>
</dbReference>
<dbReference type="PRINTS" id="PR00035">
    <property type="entry name" value="HTHGNTR"/>
</dbReference>
<evidence type="ECO:0000256" key="3">
    <source>
        <dbReference type="ARBA" id="ARBA00023163"/>
    </source>
</evidence>